<name>A0ABQ2FAJ2_9MICO</name>
<dbReference type="EMBL" id="BMLB01000006">
    <property type="protein sequence ID" value="GGK77423.1"/>
    <property type="molecule type" value="Genomic_DNA"/>
</dbReference>
<evidence type="ECO:0000313" key="2">
    <source>
        <dbReference type="EMBL" id="GGK77423.1"/>
    </source>
</evidence>
<feature type="transmembrane region" description="Helical" evidence="1">
    <location>
        <begin position="60"/>
        <end position="83"/>
    </location>
</feature>
<keyword evidence="1" id="KW-0472">Membrane</keyword>
<keyword evidence="3" id="KW-1185">Reference proteome</keyword>
<dbReference type="Pfam" id="PF11070">
    <property type="entry name" value="DUF2871"/>
    <property type="match status" value="1"/>
</dbReference>
<accession>A0ABQ2FAJ2</accession>
<organism evidence="2 3">
    <name type="scientific">Ornithinimicrobium pekingense</name>
    <dbReference type="NCBI Taxonomy" id="384677"/>
    <lineage>
        <taxon>Bacteria</taxon>
        <taxon>Bacillati</taxon>
        <taxon>Actinomycetota</taxon>
        <taxon>Actinomycetes</taxon>
        <taxon>Micrococcales</taxon>
        <taxon>Ornithinimicrobiaceae</taxon>
        <taxon>Ornithinimicrobium</taxon>
    </lineage>
</organism>
<evidence type="ECO:0000313" key="3">
    <source>
        <dbReference type="Proteomes" id="UP000662111"/>
    </source>
</evidence>
<feature type="transmembrane region" description="Helical" evidence="1">
    <location>
        <begin position="95"/>
        <end position="112"/>
    </location>
</feature>
<feature type="transmembrane region" description="Helical" evidence="1">
    <location>
        <begin position="21"/>
        <end position="40"/>
    </location>
</feature>
<keyword evidence="1" id="KW-1133">Transmembrane helix</keyword>
<sequence>MEVRRGSCAPDVRSVVGMLISLFRTAVAWTVVGLVGGLAYREVTKAFEFTGRTQLALVHTHALVLGVLLPLLLLALVAALPGLGTDRWLRRGVHVLNAGLVLTVGMLAYKGVLQVAGAAHAGSAALAGVSGLGHMLLTAALGLVLVGVGRAVRTAAAPGTAELVGDLP</sequence>
<dbReference type="Proteomes" id="UP000662111">
    <property type="component" value="Unassembled WGS sequence"/>
</dbReference>
<dbReference type="InterPro" id="IPR021299">
    <property type="entry name" value="DUF2871"/>
</dbReference>
<evidence type="ECO:0000256" key="1">
    <source>
        <dbReference type="SAM" id="Phobius"/>
    </source>
</evidence>
<comment type="caution">
    <text evidence="2">The sequence shown here is derived from an EMBL/GenBank/DDBJ whole genome shotgun (WGS) entry which is preliminary data.</text>
</comment>
<protein>
    <recommendedName>
        <fullName evidence="4">DUF2871 domain-containing protein</fullName>
    </recommendedName>
</protein>
<gene>
    <name evidence="2" type="ORF">GCM10011509_27490</name>
</gene>
<feature type="transmembrane region" description="Helical" evidence="1">
    <location>
        <begin position="124"/>
        <end position="146"/>
    </location>
</feature>
<keyword evidence="1" id="KW-0812">Transmembrane</keyword>
<proteinExistence type="predicted"/>
<reference evidence="3" key="1">
    <citation type="journal article" date="2019" name="Int. J. Syst. Evol. Microbiol.">
        <title>The Global Catalogue of Microorganisms (GCM) 10K type strain sequencing project: providing services to taxonomists for standard genome sequencing and annotation.</title>
        <authorList>
            <consortium name="The Broad Institute Genomics Platform"/>
            <consortium name="The Broad Institute Genome Sequencing Center for Infectious Disease"/>
            <person name="Wu L."/>
            <person name="Ma J."/>
        </authorList>
    </citation>
    <scope>NUCLEOTIDE SEQUENCE [LARGE SCALE GENOMIC DNA]</scope>
    <source>
        <strain evidence="3">CGMCC 1.5362</strain>
    </source>
</reference>
<evidence type="ECO:0008006" key="4">
    <source>
        <dbReference type="Google" id="ProtNLM"/>
    </source>
</evidence>